<protein>
    <submittedName>
        <fullName evidence="1">Uncharacterized protein</fullName>
    </submittedName>
</protein>
<accession>A0A5M6HZW0</accession>
<gene>
    <name evidence="1" type="ORF">F1193_09480</name>
</gene>
<dbReference type="EMBL" id="VWPL01000014">
    <property type="protein sequence ID" value="KAA5601175.1"/>
    <property type="molecule type" value="Genomic_DNA"/>
</dbReference>
<sequence>MHDPIDNLMVRVRCPECRNSFRARVHRLLFAARVACPLCHTEMFFHVSRHGENEDVAHYIRYVEGRTRHPHFFASR</sequence>
<reference evidence="1 2" key="1">
    <citation type="submission" date="2019-09" db="EMBL/GenBank/DDBJ databases">
        <title>Draft Whole-Genome sequence of Blastochloris sulfoviridis DSM 729.</title>
        <authorList>
            <person name="Meyer T.E."/>
            <person name="Kyndt J.A."/>
        </authorList>
    </citation>
    <scope>NUCLEOTIDE SEQUENCE [LARGE SCALE GENOMIC DNA]</scope>
    <source>
        <strain evidence="1 2">DSM 729</strain>
    </source>
</reference>
<comment type="caution">
    <text evidence="1">The sequence shown here is derived from an EMBL/GenBank/DDBJ whole genome shotgun (WGS) entry which is preliminary data.</text>
</comment>
<proteinExistence type="predicted"/>
<evidence type="ECO:0000313" key="1">
    <source>
        <dbReference type="EMBL" id="KAA5601175.1"/>
    </source>
</evidence>
<dbReference type="AlphaFoldDB" id="A0A5M6HZW0"/>
<organism evidence="1 2">
    <name type="scientific">Blastochloris sulfoviridis</name>
    <dbReference type="NCBI Taxonomy" id="50712"/>
    <lineage>
        <taxon>Bacteria</taxon>
        <taxon>Pseudomonadati</taxon>
        <taxon>Pseudomonadota</taxon>
        <taxon>Alphaproteobacteria</taxon>
        <taxon>Hyphomicrobiales</taxon>
        <taxon>Blastochloridaceae</taxon>
        <taxon>Blastochloris</taxon>
    </lineage>
</organism>
<name>A0A5M6HZW0_9HYPH</name>
<dbReference type="Proteomes" id="UP000323886">
    <property type="component" value="Unassembled WGS sequence"/>
</dbReference>
<dbReference type="RefSeq" id="WP_150097445.1">
    <property type="nucleotide sequence ID" value="NZ_VWPL01000014.1"/>
</dbReference>
<dbReference type="OrthoDB" id="8021131at2"/>
<keyword evidence="2" id="KW-1185">Reference proteome</keyword>
<evidence type="ECO:0000313" key="2">
    <source>
        <dbReference type="Proteomes" id="UP000323886"/>
    </source>
</evidence>